<comment type="caution">
    <text evidence="1">The sequence shown here is derived from an EMBL/GenBank/DDBJ whole genome shotgun (WGS) entry which is preliminary data.</text>
</comment>
<proteinExistence type="predicted"/>
<protein>
    <submittedName>
        <fullName evidence="1">Uncharacterized protein</fullName>
    </submittedName>
</protein>
<dbReference type="EMBL" id="BARW01014153">
    <property type="protein sequence ID" value="GAI73569.1"/>
    <property type="molecule type" value="Genomic_DNA"/>
</dbReference>
<dbReference type="AlphaFoldDB" id="X1T0J5"/>
<reference evidence="1" key="1">
    <citation type="journal article" date="2014" name="Front. Microbiol.">
        <title>High frequency of phylogenetically diverse reductive dehalogenase-homologous genes in deep subseafloor sedimentary metagenomes.</title>
        <authorList>
            <person name="Kawai M."/>
            <person name="Futagami T."/>
            <person name="Toyoda A."/>
            <person name="Takaki Y."/>
            <person name="Nishi S."/>
            <person name="Hori S."/>
            <person name="Arai W."/>
            <person name="Tsubouchi T."/>
            <person name="Morono Y."/>
            <person name="Uchiyama I."/>
            <person name="Ito T."/>
            <person name="Fujiyama A."/>
            <person name="Inagaki F."/>
            <person name="Takami H."/>
        </authorList>
    </citation>
    <scope>NUCLEOTIDE SEQUENCE</scope>
    <source>
        <strain evidence="1">Expedition CK06-06</strain>
    </source>
</reference>
<accession>X1T0J5</accession>
<evidence type="ECO:0000313" key="1">
    <source>
        <dbReference type="EMBL" id="GAI73569.1"/>
    </source>
</evidence>
<organism evidence="1">
    <name type="scientific">marine sediment metagenome</name>
    <dbReference type="NCBI Taxonomy" id="412755"/>
    <lineage>
        <taxon>unclassified sequences</taxon>
        <taxon>metagenomes</taxon>
        <taxon>ecological metagenomes</taxon>
    </lineage>
</organism>
<feature type="non-terminal residue" evidence="1">
    <location>
        <position position="59"/>
    </location>
</feature>
<sequence>MEPIDLEPRHSTTEIPGKCVKCLAEQQLGGCLRQLLGEEGESAELKERYVALLSFLKSP</sequence>
<gene>
    <name evidence="1" type="ORF">S12H4_25336</name>
</gene>
<name>X1T0J5_9ZZZZ</name>